<feature type="coiled-coil region" evidence="16">
    <location>
        <begin position="147"/>
        <end position="174"/>
    </location>
</feature>
<feature type="region of interest" description="Disordered" evidence="17">
    <location>
        <begin position="569"/>
        <end position="616"/>
    </location>
</feature>
<keyword evidence="7 15" id="KW-0808">Transferase</keyword>
<evidence type="ECO:0000256" key="6">
    <source>
        <dbReference type="ARBA" id="ARBA00022603"/>
    </source>
</evidence>
<dbReference type="InterPro" id="IPR036236">
    <property type="entry name" value="Znf_C2H2_sf"/>
</dbReference>
<keyword evidence="19" id="KW-0689">Ribosomal protein</keyword>
<evidence type="ECO:0000256" key="9">
    <source>
        <dbReference type="ARBA" id="ARBA00022723"/>
    </source>
</evidence>
<feature type="compositionally biased region" description="Acidic residues" evidence="17">
    <location>
        <begin position="31"/>
        <end position="45"/>
    </location>
</feature>
<evidence type="ECO:0000256" key="5">
    <source>
        <dbReference type="ARBA" id="ARBA00022553"/>
    </source>
</evidence>
<evidence type="ECO:0000256" key="14">
    <source>
        <dbReference type="ARBA" id="ARBA00049303"/>
    </source>
</evidence>
<dbReference type="InterPro" id="IPR029063">
    <property type="entry name" value="SAM-dependent_MTases_sf"/>
</dbReference>
<dbReference type="GO" id="GO:0042054">
    <property type="term" value="F:histone methyltransferase activity"/>
    <property type="evidence" value="ECO:0007669"/>
    <property type="project" value="TreeGrafter"/>
</dbReference>
<evidence type="ECO:0000256" key="3">
    <source>
        <dbReference type="ARBA" id="ARBA00011925"/>
    </source>
</evidence>
<feature type="compositionally biased region" description="Basic and acidic residues" evidence="17">
    <location>
        <begin position="845"/>
        <end position="860"/>
    </location>
</feature>
<dbReference type="Gene3D" id="2.70.160.11">
    <property type="entry name" value="Hnrnp arginine n-methyltransferase1"/>
    <property type="match status" value="1"/>
</dbReference>
<keyword evidence="8 15" id="KW-0949">S-adenosyl-L-methionine</keyword>
<proteinExistence type="predicted"/>
<dbReference type="GO" id="GO:0032259">
    <property type="term" value="P:methylation"/>
    <property type="evidence" value="ECO:0007669"/>
    <property type="project" value="UniProtKB-KW"/>
</dbReference>
<feature type="compositionally biased region" description="Basic and acidic residues" evidence="17">
    <location>
        <begin position="813"/>
        <end position="823"/>
    </location>
</feature>
<keyword evidence="6 15" id="KW-0489">Methyltransferase</keyword>
<evidence type="ECO:0000256" key="4">
    <source>
        <dbReference type="ARBA" id="ARBA00022490"/>
    </source>
</evidence>
<evidence type="ECO:0000256" key="1">
    <source>
        <dbReference type="ARBA" id="ARBA00004123"/>
    </source>
</evidence>
<evidence type="ECO:0000256" key="12">
    <source>
        <dbReference type="ARBA" id="ARBA00023242"/>
    </source>
</evidence>
<gene>
    <name evidence="19" type="ORF">GQ26_0020400</name>
</gene>
<protein>
    <recommendedName>
        <fullName evidence="3">type I protein arginine methyltransferase</fullName>
        <ecNumber evidence="3">2.1.1.319</ecNumber>
    </recommendedName>
</protein>
<dbReference type="SUPFAM" id="SSF53335">
    <property type="entry name" value="S-adenosyl-L-methionine-dependent methyltransferases"/>
    <property type="match status" value="1"/>
</dbReference>
<evidence type="ECO:0000256" key="8">
    <source>
        <dbReference type="ARBA" id="ARBA00022691"/>
    </source>
</evidence>
<dbReference type="InterPro" id="IPR055135">
    <property type="entry name" value="PRMT_dom"/>
</dbReference>
<evidence type="ECO:0000256" key="2">
    <source>
        <dbReference type="ARBA" id="ARBA00004514"/>
    </source>
</evidence>
<dbReference type="Gene3D" id="3.40.50.150">
    <property type="entry name" value="Vaccinia Virus protein VP39"/>
    <property type="match status" value="1"/>
</dbReference>
<dbReference type="Pfam" id="PF21137">
    <property type="entry name" value="ANM3_C2H2_Zf"/>
    <property type="match status" value="1"/>
</dbReference>
<dbReference type="eggNOG" id="KOG1499">
    <property type="taxonomic scope" value="Eukaryota"/>
</dbReference>
<dbReference type="InterPro" id="IPR019339">
    <property type="entry name" value="CIR_N_dom"/>
</dbReference>
<accession>A0A093VJ61</accession>
<dbReference type="GO" id="GO:0035242">
    <property type="term" value="F:protein-arginine omega-N asymmetric methyltransferase activity"/>
    <property type="evidence" value="ECO:0007669"/>
    <property type="project" value="UniProtKB-EC"/>
</dbReference>
<keyword evidence="9" id="KW-0479">Metal-binding</keyword>
<reference evidence="19" key="1">
    <citation type="journal article" date="2014" name="PLoS Genet.">
        <title>Signature Gene Expression Reveals Novel Clues to the Molecular Mechanisms of Dimorphic Transition in Penicillium marneffei.</title>
        <authorList>
            <person name="Yang E."/>
            <person name="Wang G."/>
            <person name="Cai J."/>
            <person name="Woo P.C."/>
            <person name="Lau S.K."/>
            <person name="Yuen K.-Y."/>
            <person name="Chow W.-N."/>
            <person name="Lin X."/>
        </authorList>
    </citation>
    <scope>NUCLEOTIDE SEQUENCE [LARGE SCALE GENOMIC DNA]</scope>
    <source>
        <strain evidence="19">PM1</strain>
    </source>
</reference>
<feature type="compositionally biased region" description="Basic and acidic residues" evidence="17">
    <location>
        <begin position="569"/>
        <end position="600"/>
    </location>
</feature>
<keyword evidence="16" id="KW-0175">Coiled coil</keyword>
<organism evidence="19">
    <name type="scientific">Talaromyces marneffei PM1</name>
    <dbReference type="NCBI Taxonomy" id="1077442"/>
    <lineage>
        <taxon>Eukaryota</taxon>
        <taxon>Fungi</taxon>
        <taxon>Dikarya</taxon>
        <taxon>Ascomycota</taxon>
        <taxon>Pezizomycotina</taxon>
        <taxon>Eurotiomycetes</taxon>
        <taxon>Eurotiomycetidae</taxon>
        <taxon>Eurotiales</taxon>
        <taxon>Trichocomaceae</taxon>
        <taxon>Talaromyces</taxon>
        <taxon>Talaromyces sect. Talaromyces</taxon>
    </lineage>
</organism>
<evidence type="ECO:0000256" key="11">
    <source>
        <dbReference type="ARBA" id="ARBA00022833"/>
    </source>
</evidence>
<keyword evidence="11" id="KW-0862">Zinc</keyword>
<comment type="caution">
    <text evidence="19">The sequence shown here is derived from an EMBL/GenBank/DDBJ whole genome shotgun (WGS) entry which is preliminary data.</text>
</comment>
<comment type="subcellular location">
    <subcellularLocation>
        <location evidence="2">Cytoplasm</location>
        <location evidence="2">Cytosol</location>
    </subcellularLocation>
    <subcellularLocation>
        <location evidence="1">Nucleus</location>
    </subcellularLocation>
</comment>
<comment type="catalytic activity">
    <reaction evidence="13">
        <text>L-arginyl-[protein] + 2 S-adenosyl-L-methionine = N(omega),N(omega)-dimethyl-L-arginyl-[protein] + 2 S-adenosyl-L-homocysteine + 2 H(+)</text>
        <dbReference type="Rhea" id="RHEA:48096"/>
        <dbReference type="Rhea" id="RHEA-COMP:10532"/>
        <dbReference type="Rhea" id="RHEA-COMP:11991"/>
        <dbReference type="ChEBI" id="CHEBI:15378"/>
        <dbReference type="ChEBI" id="CHEBI:29965"/>
        <dbReference type="ChEBI" id="CHEBI:57856"/>
        <dbReference type="ChEBI" id="CHEBI:59789"/>
        <dbReference type="ChEBI" id="CHEBI:61897"/>
        <dbReference type="EC" id="2.1.1.319"/>
    </reaction>
    <physiologicalReaction direction="left-to-right" evidence="13">
        <dbReference type="Rhea" id="RHEA:48097"/>
    </physiologicalReaction>
</comment>
<dbReference type="EMBL" id="JPOX01000002">
    <property type="protein sequence ID" value="KFX52587.1"/>
    <property type="molecule type" value="Genomic_DNA"/>
</dbReference>
<feature type="region of interest" description="Disordered" evidence="17">
    <location>
        <begin position="1"/>
        <end position="47"/>
    </location>
</feature>
<dbReference type="HOGENOM" id="CLU_013130_0_0_1"/>
<feature type="region of interest" description="Disordered" evidence="17">
    <location>
        <begin position="813"/>
        <end position="862"/>
    </location>
</feature>
<dbReference type="GO" id="GO:0005634">
    <property type="term" value="C:nucleus"/>
    <property type="evidence" value="ECO:0007669"/>
    <property type="project" value="UniProtKB-SubCell"/>
</dbReference>
<dbReference type="GO" id="GO:0005829">
    <property type="term" value="C:cytosol"/>
    <property type="evidence" value="ECO:0007669"/>
    <property type="project" value="UniProtKB-SubCell"/>
</dbReference>
<comment type="catalytic activity">
    <reaction evidence="14">
        <text>L-arginyl-[protein] + S-adenosyl-L-methionine = N(omega)-methyl-L-arginyl-[protein] + S-adenosyl-L-homocysteine + H(+)</text>
        <dbReference type="Rhea" id="RHEA:48100"/>
        <dbReference type="Rhea" id="RHEA-COMP:10532"/>
        <dbReference type="Rhea" id="RHEA-COMP:11990"/>
        <dbReference type="ChEBI" id="CHEBI:15378"/>
        <dbReference type="ChEBI" id="CHEBI:29965"/>
        <dbReference type="ChEBI" id="CHEBI:57856"/>
        <dbReference type="ChEBI" id="CHEBI:59789"/>
        <dbReference type="ChEBI" id="CHEBI:65280"/>
    </reaction>
    <physiologicalReaction direction="left-to-right" evidence="14">
        <dbReference type="Rhea" id="RHEA:48101"/>
    </physiologicalReaction>
</comment>
<keyword evidence="19" id="KW-0687">Ribonucleoprotein</keyword>
<dbReference type="InterPro" id="IPR049482">
    <property type="entry name" value="ANM3-like_C2H2_Zf"/>
</dbReference>
<evidence type="ECO:0000256" key="15">
    <source>
        <dbReference type="PROSITE-ProRule" id="PRU01015"/>
    </source>
</evidence>
<dbReference type="SUPFAM" id="SSF57667">
    <property type="entry name" value="beta-beta-alpha zinc fingers"/>
    <property type="match status" value="1"/>
</dbReference>
<name>A0A093VJ61_TALMA</name>
<sequence>MSTPLQEAHRGAEDSYSDSDSASDSLNILNENDEGWEDVEPEEESQPVVGLFSADVYPDVRAMLKDTKERYNFDLVKVQRDFDLDFLGTVRLVNYLRSEIKKGNKEPSVSSSAVFDDDIYLKPVLDDDALLYSLDDLTDDVEVEDRKESNEKRVLELQEELEKLKNQFSEYRLAVQKSLGEQLAGVSVDDNTTLAEVPKKGKIEEADADYFTSYSFNAIHETMLKDTVRTDSYRDFIYDNKGLFKDKIVLDVGCGTGILSMFCAKAGAKMVIAVDNSNIIQKARENIYKNGFEHVITCVRGKIEEVSLPVPQVDIIVSEWMGYGLLFEAMLDSVLWARDHYLVPGGLMVPSHTTLRIAPYVDSDFVDSHVTFWKSVYGFDMSSMLENIHDEAIVTTTKPETVVGSSAVFLPLPLHTITVAELTFLKNFEVTITEDIPGLDGWNIWFDTFFLPSPTFKFDENAEPAQLKKNGLVAFTTGPFDTETHWQQCVLLANHGGKEPTPLKKGQVIKGSVGYQKKEQGSRALDIEVSWEIDGNKQRQLWSLQHLLGKKSWNVYNPDNVARVRHDEAQAKAREEEEERRMQEVDAERRIQILRGERPPSRSPPRLPTPNETPRLETRGRAEAEFGTHRHKKRRRIAGEDDADRDIRFAREEAAQYDAKRDELLSSHREGKKRNEHVSITDSAGHINLFTEDMTRHQRAEKNAEAEAEKNKKQRTFEDQYTMRLSNAAGFKESAGQTPWYSTGSTKDLEAPNAMRNTDVWGNEDPLRQERERARIDANDPLAAMKAGVRGLKNAQKDRKEWQKQRLRELEDLERTQRSETRRRSQRRSHSRDSFNSLEVFSLDNNDRKHSSEPHGRSQRDNVAVARNDVSFDTAFIAPIEWYLSPQVILVGSIIACEKTRKIDRSLTFLRRPPSQAVIDEWSPGGFISDEEEKVAAKRSKSPIVIYMEVSRSSDQEVQHYQ</sequence>
<dbReference type="PROSITE" id="PS51678">
    <property type="entry name" value="SAM_MT_PRMT"/>
    <property type="match status" value="1"/>
</dbReference>
<dbReference type="FunFam" id="3.40.50.150:FF:000034">
    <property type="entry name" value="Protein arginine N-methyltransferase 3"/>
    <property type="match status" value="1"/>
</dbReference>
<feature type="compositionally biased region" description="Polar residues" evidence="17">
    <location>
        <begin position="735"/>
        <end position="746"/>
    </location>
</feature>
<dbReference type="InterPro" id="IPR025799">
    <property type="entry name" value="Arg_MeTrfase"/>
</dbReference>
<evidence type="ECO:0000256" key="7">
    <source>
        <dbReference type="ARBA" id="ARBA00022679"/>
    </source>
</evidence>
<dbReference type="GO" id="GO:0005840">
    <property type="term" value="C:ribosome"/>
    <property type="evidence" value="ECO:0007669"/>
    <property type="project" value="UniProtKB-KW"/>
</dbReference>
<dbReference type="FunFam" id="2.70.160.11:FF:000016">
    <property type="entry name" value="Protein arginine methyltransferase RmtB"/>
    <property type="match status" value="1"/>
</dbReference>
<evidence type="ECO:0000259" key="18">
    <source>
        <dbReference type="SMART" id="SM01083"/>
    </source>
</evidence>
<dbReference type="AlphaFoldDB" id="A0A093VJ61"/>
<keyword evidence="10" id="KW-0863">Zinc-finger</keyword>
<evidence type="ECO:0000256" key="13">
    <source>
        <dbReference type="ARBA" id="ARBA00047384"/>
    </source>
</evidence>
<dbReference type="EC" id="2.1.1.319" evidence="3"/>
<dbReference type="CDD" id="cd02440">
    <property type="entry name" value="AdoMet_MTases"/>
    <property type="match status" value="1"/>
</dbReference>
<feature type="compositionally biased region" description="Basic and acidic residues" evidence="17">
    <location>
        <begin position="697"/>
        <end position="718"/>
    </location>
</feature>
<keyword evidence="5" id="KW-0597">Phosphoprotein</keyword>
<keyword evidence="4" id="KW-0963">Cytoplasm</keyword>
<keyword evidence="12" id="KW-0539">Nucleus</keyword>
<dbReference type="GO" id="GO:0008270">
    <property type="term" value="F:zinc ion binding"/>
    <property type="evidence" value="ECO:0007669"/>
    <property type="project" value="UniProtKB-KW"/>
</dbReference>
<dbReference type="PANTHER" id="PTHR11006:SF116">
    <property type="entry name" value="PROTEIN METHYLTRANSFERASE"/>
    <property type="match status" value="1"/>
</dbReference>
<evidence type="ECO:0000256" key="10">
    <source>
        <dbReference type="ARBA" id="ARBA00022771"/>
    </source>
</evidence>
<feature type="region of interest" description="Disordered" evidence="17">
    <location>
        <begin position="697"/>
        <end position="767"/>
    </location>
</feature>
<dbReference type="Pfam" id="PF06325">
    <property type="entry name" value="PrmA"/>
    <property type="match status" value="1"/>
</dbReference>
<evidence type="ECO:0000313" key="19">
    <source>
        <dbReference type="EMBL" id="KFX52587.1"/>
    </source>
</evidence>
<dbReference type="SMART" id="SM01083">
    <property type="entry name" value="Cir_N"/>
    <property type="match status" value="1"/>
</dbReference>
<evidence type="ECO:0000256" key="17">
    <source>
        <dbReference type="SAM" id="MobiDB-lite"/>
    </source>
</evidence>
<feature type="domain" description="CBF1-interacting co-repressor CIR N-terminal" evidence="18">
    <location>
        <begin position="552"/>
        <end position="588"/>
    </location>
</feature>
<dbReference type="Pfam" id="PF22528">
    <property type="entry name" value="PRMT_C"/>
    <property type="match status" value="1"/>
</dbReference>
<evidence type="ECO:0000256" key="16">
    <source>
        <dbReference type="SAM" id="Coils"/>
    </source>
</evidence>
<dbReference type="PANTHER" id="PTHR11006">
    <property type="entry name" value="PROTEIN ARGININE N-METHYLTRANSFERASE"/>
    <property type="match status" value="1"/>
</dbReference>